<dbReference type="Proteomes" id="UP000683360">
    <property type="component" value="Unassembled WGS sequence"/>
</dbReference>
<evidence type="ECO:0000313" key="2">
    <source>
        <dbReference type="Proteomes" id="UP000683360"/>
    </source>
</evidence>
<comment type="caution">
    <text evidence="1">The sequence shown here is derived from an EMBL/GenBank/DDBJ whole genome shotgun (WGS) entry which is preliminary data.</text>
</comment>
<name>A0A8S3Q903_MYTED</name>
<protein>
    <submittedName>
        <fullName evidence="1">Uncharacterized protein</fullName>
    </submittedName>
</protein>
<dbReference type="EMBL" id="CAJPWZ010000352">
    <property type="protein sequence ID" value="CAG2191093.1"/>
    <property type="molecule type" value="Genomic_DNA"/>
</dbReference>
<organism evidence="1 2">
    <name type="scientific">Mytilus edulis</name>
    <name type="common">Blue mussel</name>
    <dbReference type="NCBI Taxonomy" id="6550"/>
    <lineage>
        <taxon>Eukaryota</taxon>
        <taxon>Metazoa</taxon>
        <taxon>Spiralia</taxon>
        <taxon>Lophotrochozoa</taxon>
        <taxon>Mollusca</taxon>
        <taxon>Bivalvia</taxon>
        <taxon>Autobranchia</taxon>
        <taxon>Pteriomorphia</taxon>
        <taxon>Mytilida</taxon>
        <taxon>Mytiloidea</taxon>
        <taxon>Mytilidae</taxon>
        <taxon>Mytilinae</taxon>
        <taxon>Mytilus</taxon>
    </lineage>
</organism>
<evidence type="ECO:0000313" key="1">
    <source>
        <dbReference type="EMBL" id="CAG2191093.1"/>
    </source>
</evidence>
<accession>A0A8S3Q903</accession>
<sequence length="195" mass="23030">MTKEVLNSIPSMPTPIRDQFTLYRQKLDTLKHLSTVEHPIEVSPVSFTLYIDGNKMITPIKLSDLFICKNSKYSFSELELDVEIRWGPRNREETYNAHLKMNDYIFNSDDKPHFCESQRYLVKARPLLIKKDEECSQNENRSRWRNILVVTGYHPLSARQQFAEAFAYMDNLRKQLTGKYRIGFLTSDQSKEYVH</sequence>
<gene>
    <name evidence="1" type="ORF">MEDL_6327</name>
</gene>
<reference evidence="1" key="1">
    <citation type="submission" date="2021-03" db="EMBL/GenBank/DDBJ databases">
        <authorList>
            <person name="Bekaert M."/>
        </authorList>
    </citation>
    <scope>NUCLEOTIDE SEQUENCE</scope>
</reference>
<dbReference type="AlphaFoldDB" id="A0A8S3Q903"/>
<keyword evidence="2" id="KW-1185">Reference proteome</keyword>
<proteinExistence type="predicted"/>